<evidence type="ECO:0000256" key="2">
    <source>
        <dbReference type="SAM" id="SignalP"/>
    </source>
</evidence>
<dbReference type="GO" id="GO:0052689">
    <property type="term" value="F:carboxylic ester hydrolase activity"/>
    <property type="evidence" value="ECO:0007669"/>
    <property type="project" value="UniProtKB-ARBA"/>
</dbReference>
<dbReference type="RefSeq" id="WP_245732639.1">
    <property type="nucleotide sequence ID" value="NZ_FOFS01000020.1"/>
</dbReference>
<sequence>MKSSQAMCRLGARAVLLCGVLLLSACGLGNSSAPVDGASAPRVALTQTRAGTIYRQEIPVARTGDTIVVQVFEPTRLEAGKTYPLVLQGHGYGGSRKTTPDAFIQKLIDAGYYVISIDERGFGESSGTVRVMDPDYDGYDLIAVLDWAENLPGLRRRGNGEMMVGSYGGSYGGMYQLLLYAADPRHRLRVLAPDITPHDLNYSLDPNDVVKSGWGLALIAGGELPLIGLLTGSTSPLQAVGKVLELVQRGQLRQDPALYEILLDAVIGNHFSDSGKSFMAYHSLRYFCEGQNVAAQDFRFATPDTLDFAPNLPPAADVLLTQGFRDTLFNFNDGYHNYQCLKALGGDVRLLTHQSGHILPLSVETLGLEHALDPFYAALTVPGFQDASGSRSCGSLDLDQVQFAWFEEKLQGRSGAIAAALSTGNDFCLSLAEGDAIRTASIKEGGSSFAIDASTPQLNSLLGVVGSLLGNGVRDSLLLADQTLYTVPESGAVLAGIPKLSVDLQALSSLTQDNCASTTVQLGCDPILFFAIGHRPPGQTRWDIVDDQLTPVRGFGQHDLDMTGIAERLAPGEQVALLIYAFHLQYPVTWSRDVLLPALKLSGNVQLPLLSPGEILADGV</sequence>
<dbReference type="Pfam" id="PF02129">
    <property type="entry name" value="Peptidase_S15"/>
    <property type="match status" value="1"/>
</dbReference>
<dbReference type="PANTHER" id="PTHR22946">
    <property type="entry name" value="DIENELACTONE HYDROLASE DOMAIN-CONTAINING PROTEIN-RELATED"/>
    <property type="match status" value="1"/>
</dbReference>
<dbReference type="Gene3D" id="3.40.50.1820">
    <property type="entry name" value="alpha/beta hydrolase"/>
    <property type="match status" value="1"/>
</dbReference>
<dbReference type="InterPro" id="IPR050261">
    <property type="entry name" value="FrsA_esterase"/>
</dbReference>
<keyword evidence="4" id="KW-0067">ATP-binding</keyword>
<dbReference type="InterPro" id="IPR000383">
    <property type="entry name" value="Xaa-Pro-like_dom"/>
</dbReference>
<protein>
    <submittedName>
        <fullName evidence="4">ABC-2 type transport system ATP-binding protein</fullName>
    </submittedName>
</protein>
<proteinExistence type="predicted"/>
<gene>
    <name evidence="4" type="ORF">SAMN04488038_12033</name>
</gene>
<dbReference type="EMBL" id="FOFS01000020">
    <property type="protein sequence ID" value="SER20679.1"/>
    <property type="molecule type" value="Genomic_DNA"/>
</dbReference>
<keyword evidence="2" id="KW-0732">Signal</keyword>
<dbReference type="InterPro" id="IPR029058">
    <property type="entry name" value="AB_hydrolase_fold"/>
</dbReference>
<dbReference type="SUPFAM" id="SSF53474">
    <property type="entry name" value="alpha/beta-Hydrolases"/>
    <property type="match status" value="1"/>
</dbReference>
<dbReference type="AlphaFoldDB" id="A0A1H9MB27"/>
<evidence type="ECO:0000259" key="3">
    <source>
        <dbReference type="Pfam" id="PF02129"/>
    </source>
</evidence>
<dbReference type="GO" id="GO:0005524">
    <property type="term" value="F:ATP binding"/>
    <property type="evidence" value="ECO:0007669"/>
    <property type="project" value="UniProtKB-KW"/>
</dbReference>
<dbReference type="STRING" id="489703.SAMN04488038_12033"/>
<feature type="domain" description="Xaa-Pro dipeptidyl-peptidase-like" evidence="3">
    <location>
        <begin position="64"/>
        <end position="211"/>
    </location>
</feature>
<accession>A0A1H9MB27</accession>
<keyword evidence="1" id="KW-0378">Hydrolase</keyword>
<dbReference type="Proteomes" id="UP000199233">
    <property type="component" value="Unassembled WGS sequence"/>
</dbReference>
<name>A0A1H9MB27_9GAMM</name>
<organism evidence="4 5">
    <name type="scientific">Solimonas aquatica</name>
    <dbReference type="NCBI Taxonomy" id="489703"/>
    <lineage>
        <taxon>Bacteria</taxon>
        <taxon>Pseudomonadati</taxon>
        <taxon>Pseudomonadota</taxon>
        <taxon>Gammaproteobacteria</taxon>
        <taxon>Nevskiales</taxon>
        <taxon>Nevskiaceae</taxon>
        <taxon>Solimonas</taxon>
    </lineage>
</organism>
<keyword evidence="5" id="KW-1185">Reference proteome</keyword>
<keyword evidence="4" id="KW-0547">Nucleotide-binding</keyword>
<feature type="chain" id="PRO_5011554321" evidence="2">
    <location>
        <begin position="26"/>
        <end position="620"/>
    </location>
</feature>
<dbReference type="PROSITE" id="PS51257">
    <property type="entry name" value="PROKAR_LIPOPROTEIN"/>
    <property type="match status" value="1"/>
</dbReference>
<feature type="signal peptide" evidence="2">
    <location>
        <begin position="1"/>
        <end position="25"/>
    </location>
</feature>
<reference evidence="4 5" key="1">
    <citation type="submission" date="2016-10" db="EMBL/GenBank/DDBJ databases">
        <authorList>
            <person name="de Groot N.N."/>
        </authorList>
    </citation>
    <scope>NUCLEOTIDE SEQUENCE [LARGE SCALE GENOMIC DNA]</scope>
    <source>
        <strain evidence="4 5">DSM 25927</strain>
    </source>
</reference>
<evidence type="ECO:0000313" key="4">
    <source>
        <dbReference type="EMBL" id="SER20679.1"/>
    </source>
</evidence>
<evidence type="ECO:0000313" key="5">
    <source>
        <dbReference type="Proteomes" id="UP000199233"/>
    </source>
</evidence>
<evidence type="ECO:0000256" key="1">
    <source>
        <dbReference type="ARBA" id="ARBA00022801"/>
    </source>
</evidence>
<dbReference type="PANTHER" id="PTHR22946:SF9">
    <property type="entry name" value="POLYKETIDE TRANSFERASE AF380"/>
    <property type="match status" value="1"/>
</dbReference>